<evidence type="ECO:0000259" key="1">
    <source>
        <dbReference type="PROSITE" id="PS51186"/>
    </source>
</evidence>
<dbReference type="Pfam" id="PF00583">
    <property type="entry name" value="Acetyltransf_1"/>
    <property type="match status" value="1"/>
</dbReference>
<dbReference type="CDD" id="cd04301">
    <property type="entry name" value="NAT_SF"/>
    <property type="match status" value="1"/>
</dbReference>
<dbReference type="InterPro" id="IPR000182">
    <property type="entry name" value="GNAT_dom"/>
</dbReference>
<dbReference type="GO" id="GO:0016747">
    <property type="term" value="F:acyltransferase activity, transferring groups other than amino-acyl groups"/>
    <property type="evidence" value="ECO:0007669"/>
    <property type="project" value="InterPro"/>
</dbReference>
<evidence type="ECO:0000313" key="2">
    <source>
        <dbReference type="EMBL" id="CAG9561358.1"/>
    </source>
</evidence>
<proteinExistence type="predicted"/>
<protein>
    <submittedName>
        <fullName evidence="2">(African queen) hypothetical protein</fullName>
    </submittedName>
</protein>
<gene>
    <name evidence="2" type="ORF">DCHRY22_LOCUS2884</name>
</gene>
<organism evidence="2 3">
    <name type="scientific">Danaus chrysippus</name>
    <name type="common">African queen</name>
    <dbReference type="NCBI Taxonomy" id="151541"/>
    <lineage>
        <taxon>Eukaryota</taxon>
        <taxon>Metazoa</taxon>
        <taxon>Ecdysozoa</taxon>
        <taxon>Arthropoda</taxon>
        <taxon>Hexapoda</taxon>
        <taxon>Insecta</taxon>
        <taxon>Pterygota</taxon>
        <taxon>Neoptera</taxon>
        <taxon>Endopterygota</taxon>
        <taxon>Lepidoptera</taxon>
        <taxon>Glossata</taxon>
        <taxon>Ditrysia</taxon>
        <taxon>Papilionoidea</taxon>
        <taxon>Nymphalidae</taxon>
        <taxon>Danainae</taxon>
        <taxon>Danaini</taxon>
        <taxon>Danaina</taxon>
        <taxon>Danaus</taxon>
        <taxon>Anosia</taxon>
    </lineage>
</organism>
<comment type="caution">
    <text evidence="2">The sequence shown here is derived from an EMBL/GenBank/DDBJ whole genome shotgun (WGS) entry which is preliminary data.</text>
</comment>
<dbReference type="EMBL" id="CAKASE010000046">
    <property type="protein sequence ID" value="CAG9561358.1"/>
    <property type="molecule type" value="Genomic_DNA"/>
</dbReference>
<accession>A0A8J2QLX5</accession>
<reference evidence="2" key="1">
    <citation type="submission" date="2021-09" db="EMBL/GenBank/DDBJ databases">
        <authorList>
            <person name="Martin H S."/>
        </authorList>
    </citation>
    <scope>NUCLEOTIDE SEQUENCE</scope>
</reference>
<dbReference type="InterPro" id="IPR016181">
    <property type="entry name" value="Acyl_CoA_acyltransferase"/>
</dbReference>
<feature type="domain" description="N-acetyltransferase" evidence="1">
    <location>
        <begin position="58"/>
        <end position="174"/>
    </location>
</feature>
<evidence type="ECO:0000313" key="3">
    <source>
        <dbReference type="Proteomes" id="UP000789524"/>
    </source>
</evidence>
<dbReference type="Proteomes" id="UP000789524">
    <property type="component" value="Unassembled WGS sequence"/>
</dbReference>
<keyword evidence="3" id="KW-1185">Reference proteome</keyword>
<dbReference type="AlphaFoldDB" id="A0A8J2QLX5"/>
<sequence length="174" mass="20206">MLSARKLINPYILKTFKLQSRKCHSLFGIKDILQQEQPDIFSIHLVKKQDHEMAVDLIKTHYLTEHVLVRTRNMDLSNDNALNEYLVSLMKQGNTIFAKTEDGRVAGICVNFTTSPVDCQNLRTYAFYRQIKMLTVLPEFRRQGLGTKLAEKSMFQAQDQGYNVIRMDCINPYE</sequence>
<dbReference type="PROSITE" id="PS51186">
    <property type="entry name" value="GNAT"/>
    <property type="match status" value="1"/>
</dbReference>
<dbReference type="SUPFAM" id="SSF55729">
    <property type="entry name" value="Acyl-CoA N-acyltransferases (Nat)"/>
    <property type="match status" value="1"/>
</dbReference>
<dbReference type="OrthoDB" id="410198at2759"/>
<name>A0A8J2QLX5_9NEOP</name>
<dbReference type="Gene3D" id="3.40.630.30">
    <property type="match status" value="2"/>
</dbReference>